<dbReference type="InterPro" id="IPR051158">
    <property type="entry name" value="Metallophosphoesterase_sf"/>
</dbReference>
<evidence type="ECO:0000259" key="1">
    <source>
        <dbReference type="Pfam" id="PF00149"/>
    </source>
</evidence>
<name>F6D5I0_METPW</name>
<feature type="domain" description="Calcineurin-like phosphoesterase" evidence="1">
    <location>
        <begin position="42"/>
        <end position="205"/>
    </location>
</feature>
<dbReference type="GO" id="GO:0016787">
    <property type="term" value="F:hydrolase activity"/>
    <property type="evidence" value="ECO:0007669"/>
    <property type="project" value="InterPro"/>
</dbReference>
<reference evidence="2 3" key="1">
    <citation type="journal article" date="2014" name="Int. J. Syst. Evol. Microbiol.">
        <title>Methanobacterium paludis sp. nov. and a novel strain of Methanobacterium lacus isolated from northern peatlands.</title>
        <authorList>
            <person name="Cadillo-Quiroz H."/>
            <person name="Brauer S.L."/>
            <person name="Goodson N."/>
            <person name="Yavitt J.B."/>
            <person name="Zinder S.H."/>
        </authorList>
    </citation>
    <scope>NUCLEOTIDE SEQUENCE [LARGE SCALE GENOMIC DNA]</scope>
    <source>
        <strain evidence="3">DSM 25820 / JCM 18151 / SWAN1</strain>
    </source>
</reference>
<sequence length="269" mass="29904">MQLAMSGFRDKMGFHDFNPGDFEVVPVKVTIPDLDPVFNNYRIVHISDIHLGQWISEKRIKGVVNLVNQQKPDLVAITGDSVSYLADEPVMEMLRSLKNLQPHDATVSVLGNHDHVMGAEKILKIMDENNIIDLNNDVYTLKRGEAMLHIAGVDSITLNHQDLDLVLEKLPSAGPAILLVHEPDFADTSAATGRFSLQLSGHSHGGQMVIPGFGTPFKGSNFKKYPIGKYQVGDMVQYTNRGLGTNVFWLRINCPPEITVFKLQSKNFN</sequence>
<protein>
    <submittedName>
        <fullName evidence="2">Metallophosphoesterase</fullName>
    </submittedName>
</protein>
<dbReference type="CDD" id="cd07385">
    <property type="entry name" value="MPP_YkuE_C"/>
    <property type="match status" value="1"/>
</dbReference>
<evidence type="ECO:0000313" key="2">
    <source>
        <dbReference type="EMBL" id="AEG19332.1"/>
    </source>
</evidence>
<dbReference type="HOGENOM" id="CLU_025443_3_2_2"/>
<keyword evidence="3" id="KW-1185">Reference proteome</keyword>
<dbReference type="STRING" id="868131.MSWAN_2327"/>
<dbReference type="EMBL" id="CP002772">
    <property type="protein sequence ID" value="AEG19332.1"/>
    <property type="molecule type" value="Genomic_DNA"/>
</dbReference>
<dbReference type="Pfam" id="PF00149">
    <property type="entry name" value="Metallophos"/>
    <property type="match status" value="1"/>
</dbReference>
<dbReference type="Gene3D" id="3.60.21.10">
    <property type="match status" value="1"/>
</dbReference>
<dbReference type="Proteomes" id="UP000009231">
    <property type="component" value="Chromosome"/>
</dbReference>
<gene>
    <name evidence="2" type="ordered locus">MSWAN_2327</name>
</gene>
<dbReference type="InterPro" id="IPR004843">
    <property type="entry name" value="Calcineurin-like_PHP"/>
</dbReference>
<dbReference type="InterPro" id="IPR029052">
    <property type="entry name" value="Metallo-depent_PP-like"/>
</dbReference>
<organism evidence="2 3">
    <name type="scientific">Methanobacterium paludis (strain DSM 25820 / JCM 18151 / SWAN1)</name>
    <dbReference type="NCBI Taxonomy" id="868131"/>
    <lineage>
        <taxon>Archaea</taxon>
        <taxon>Methanobacteriati</taxon>
        <taxon>Methanobacteriota</taxon>
        <taxon>Methanomada group</taxon>
        <taxon>Methanobacteria</taxon>
        <taxon>Methanobacteriales</taxon>
        <taxon>Methanobacteriaceae</taxon>
        <taxon>Methanobacterium</taxon>
    </lineage>
</organism>
<dbReference type="eggNOG" id="arCOG01156">
    <property type="taxonomic scope" value="Archaea"/>
</dbReference>
<dbReference type="SUPFAM" id="SSF56300">
    <property type="entry name" value="Metallo-dependent phosphatases"/>
    <property type="match status" value="1"/>
</dbReference>
<dbReference type="PANTHER" id="PTHR31302:SF0">
    <property type="entry name" value="TRANSMEMBRANE PROTEIN WITH METALLOPHOSPHOESTERASE DOMAIN"/>
    <property type="match status" value="1"/>
</dbReference>
<dbReference type="PANTHER" id="PTHR31302">
    <property type="entry name" value="TRANSMEMBRANE PROTEIN WITH METALLOPHOSPHOESTERASE DOMAIN-RELATED"/>
    <property type="match status" value="1"/>
</dbReference>
<accession>F6D5I0</accession>
<dbReference type="KEGG" id="mew:MSWAN_2327"/>
<proteinExistence type="predicted"/>
<dbReference type="AlphaFoldDB" id="F6D5I0"/>
<evidence type="ECO:0000313" key="3">
    <source>
        <dbReference type="Proteomes" id="UP000009231"/>
    </source>
</evidence>